<dbReference type="AlphaFoldDB" id="A0A8J6J6I9"/>
<dbReference type="Proteomes" id="UP000602260">
    <property type="component" value="Unassembled WGS sequence"/>
</dbReference>
<dbReference type="EMBL" id="JACOPN010000009">
    <property type="protein sequence ID" value="MBC5718061.1"/>
    <property type="molecule type" value="Genomic_DNA"/>
</dbReference>
<keyword evidence="1" id="KW-0732">Signal</keyword>
<evidence type="ECO:0000256" key="1">
    <source>
        <dbReference type="SAM" id="SignalP"/>
    </source>
</evidence>
<organism evidence="2 3">
    <name type="scientific">Flintibacter faecis</name>
    <dbReference type="NCBI Taxonomy" id="2763047"/>
    <lineage>
        <taxon>Bacteria</taxon>
        <taxon>Bacillati</taxon>
        <taxon>Bacillota</taxon>
        <taxon>Clostridia</taxon>
        <taxon>Eubacteriales</taxon>
        <taxon>Flintibacter</taxon>
    </lineage>
</organism>
<accession>A0A8J6J6I9</accession>
<feature type="chain" id="PRO_5038908786" evidence="1">
    <location>
        <begin position="26"/>
        <end position="46"/>
    </location>
</feature>
<comment type="caution">
    <text evidence="2">The sequence shown here is derived from an EMBL/GenBank/DDBJ whole genome shotgun (WGS) entry which is preliminary data.</text>
</comment>
<reference evidence="2" key="1">
    <citation type="submission" date="2020-08" db="EMBL/GenBank/DDBJ databases">
        <title>Genome public.</title>
        <authorList>
            <person name="Liu C."/>
            <person name="Sun Q."/>
        </authorList>
    </citation>
    <scope>NUCLEOTIDE SEQUENCE</scope>
    <source>
        <strain evidence="2">BX5</strain>
    </source>
</reference>
<keyword evidence="3" id="KW-1185">Reference proteome</keyword>
<evidence type="ECO:0000313" key="2">
    <source>
        <dbReference type="EMBL" id="MBC5718061.1"/>
    </source>
</evidence>
<dbReference type="RefSeq" id="WP_186879178.1">
    <property type="nucleotide sequence ID" value="NZ_JACOPN010000009.1"/>
</dbReference>
<feature type="signal peptide" evidence="1">
    <location>
        <begin position="1"/>
        <end position="25"/>
    </location>
</feature>
<proteinExistence type="predicted"/>
<gene>
    <name evidence="2" type="ORF">H8S55_12170</name>
</gene>
<name>A0A8J6J6I9_9FIRM</name>
<evidence type="ECO:0000313" key="3">
    <source>
        <dbReference type="Proteomes" id="UP000602260"/>
    </source>
</evidence>
<protein>
    <submittedName>
        <fullName evidence="2">Uncharacterized protein</fullName>
    </submittedName>
</protein>
<sequence length="46" mass="4809">MTRKYIVTLLAWALGLFALVSAVSAAPPAQARSPLTTISLVPVANK</sequence>